<dbReference type="EMBL" id="CP007142">
    <property type="protein sequence ID" value="AJQ94130.1"/>
    <property type="molecule type" value="Genomic_DNA"/>
</dbReference>
<keyword evidence="2" id="KW-1185">Reference proteome</keyword>
<organism evidence="1 2">
    <name type="scientific">Gynuella sunshinyii YC6258</name>
    <dbReference type="NCBI Taxonomy" id="1445510"/>
    <lineage>
        <taxon>Bacteria</taxon>
        <taxon>Pseudomonadati</taxon>
        <taxon>Pseudomonadota</taxon>
        <taxon>Gammaproteobacteria</taxon>
        <taxon>Oceanospirillales</taxon>
        <taxon>Saccharospirillaceae</taxon>
        <taxon>Gynuella</taxon>
    </lineage>
</organism>
<dbReference type="RefSeq" id="WP_044616730.1">
    <property type="nucleotide sequence ID" value="NZ_CP007142.1"/>
</dbReference>
<proteinExistence type="predicted"/>
<dbReference type="HOGENOM" id="CLU_2553500_0_0_6"/>
<dbReference type="STRING" id="1445510.YC6258_02088"/>
<gene>
    <name evidence="1" type="ORF">YC6258_02088</name>
</gene>
<reference evidence="1 2" key="1">
    <citation type="submission" date="2014-01" db="EMBL/GenBank/DDBJ databases">
        <title>Full genme sequencing of cellulolytic bacterium Gynuella sunshinyii YC6258T gen. nov., sp. nov.</title>
        <authorList>
            <person name="Khan H."/>
            <person name="Chung E.J."/>
            <person name="Chung Y.R."/>
        </authorList>
    </citation>
    <scope>NUCLEOTIDE SEQUENCE [LARGE SCALE GENOMIC DNA]</scope>
    <source>
        <strain evidence="1 2">YC6258</strain>
    </source>
</reference>
<protein>
    <submittedName>
        <fullName evidence="1">Uncharacterized protein</fullName>
    </submittedName>
</protein>
<dbReference type="Proteomes" id="UP000032266">
    <property type="component" value="Chromosome"/>
</dbReference>
<evidence type="ECO:0000313" key="1">
    <source>
        <dbReference type="EMBL" id="AJQ94130.1"/>
    </source>
</evidence>
<name>A0A0C5V3Q6_9GAMM</name>
<sequence>MKNTEIIEKVNFQLCSVPDSEGLVLELSNGDEPAFLEVRVDDNDVQWFRFFSSEKHIAITLEDMEKAIEIAKKEVVNTSIDM</sequence>
<dbReference type="KEGG" id="gsn:YC6258_02088"/>
<dbReference type="AlphaFoldDB" id="A0A0C5V3Q6"/>
<accession>A0A0C5V3Q6</accession>
<evidence type="ECO:0000313" key="2">
    <source>
        <dbReference type="Proteomes" id="UP000032266"/>
    </source>
</evidence>